<dbReference type="PANTHER" id="PTHR10828:SF17">
    <property type="entry name" value="PROTEIN-TYROSINE-PHOSPHATASE"/>
    <property type="match status" value="1"/>
</dbReference>
<dbReference type="InterPro" id="IPR000751">
    <property type="entry name" value="MPI_Phosphatase"/>
</dbReference>
<dbReference type="InterPro" id="IPR001307">
    <property type="entry name" value="Thiosulphate_STrfase_CS"/>
</dbReference>
<keyword evidence="7 10" id="KW-0131">Cell cycle</keyword>
<dbReference type="PRINTS" id="PR00716">
    <property type="entry name" value="MPIPHPHTASE"/>
</dbReference>
<dbReference type="SMART" id="SM00450">
    <property type="entry name" value="RHOD"/>
    <property type="match status" value="1"/>
</dbReference>
<proteinExistence type="inferred from homology"/>
<evidence type="ECO:0000256" key="2">
    <source>
        <dbReference type="ARBA" id="ARBA00013064"/>
    </source>
</evidence>
<evidence type="ECO:0000256" key="8">
    <source>
        <dbReference type="ARBA" id="ARBA00051722"/>
    </source>
</evidence>
<evidence type="ECO:0000313" key="13">
    <source>
        <dbReference type="Proteomes" id="UP000240830"/>
    </source>
</evidence>
<dbReference type="GO" id="GO:0004725">
    <property type="term" value="F:protein tyrosine phosphatase activity"/>
    <property type="evidence" value="ECO:0007669"/>
    <property type="project" value="UniProtKB-UniRule"/>
</dbReference>
<keyword evidence="4 10" id="KW-0498">Mitosis</keyword>
<dbReference type="AlphaFoldDB" id="A0A2H9TN99"/>
<comment type="catalytic activity">
    <reaction evidence="8 10">
        <text>O-phospho-L-tyrosyl-[protein] + H2O = L-tyrosyl-[protein] + phosphate</text>
        <dbReference type="Rhea" id="RHEA:10684"/>
        <dbReference type="Rhea" id="RHEA-COMP:10136"/>
        <dbReference type="Rhea" id="RHEA-COMP:20101"/>
        <dbReference type="ChEBI" id="CHEBI:15377"/>
        <dbReference type="ChEBI" id="CHEBI:43474"/>
        <dbReference type="ChEBI" id="CHEBI:46858"/>
        <dbReference type="ChEBI" id="CHEBI:61978"/>
        <dbReference type="EC" id="3.1.3.48"/>
    </reaction>
</comment>
<dbReference type="InterPro" id="IPR001763">
    <property type="entry name" value="Rhodanese-like_dom"/>
</dbReference>
<keyword evidence="3 10" id="KW-0132">Cell division</keyword>
<protein>
    <recommendedName>
        <fullName evidence="9 10">M-phase inducer phosphatase</fullName>
        <ecNumber evidence="2 10">3.1.3.48</ecNumber>
    </recommendedName>
</protein>
<comment type="similarity">
    <text evidence="1 10">Belongs to the MPI phosphatase family.</text>
</comment>
<keyword evidence="6 10" id="KW-0904">Protein phosphatase</keyword>
<feature type="domain" description="Rhodanese" evidence="11">
    <location>
        <begin position="214"/>
        <end position="321"/>
    </location>
</feature>
<dbReference type="CDD" id="cd01530">
    <property type="entry name" value="Cdc25"/>
    <property type="match status" value="1"/>
</dbReference>
<accession>A0A2H9TN99</accession>
<evidence type="ECO:0000313" key="12">
    <source>
        <dbReference type="EMBL" id="PJF19223.1"/>
    </source>
</evidence>
<dbReference type="GO" id="GO:0110032">
    <property type="term" value="P:positive regulation of G2/MI transition of meiotic cell cycle"/>
    <property type="evidence" value="ECO:0007669"/>
    <property type="project" value="TreeGrafter"/>
</dbReference>
<name>A0A2H9TN99_9FUNG</name>
<dbReference type="GO" id="GO:0004792">
    <property type="term" value="F:thiosulfate-cyanide sulfurtransferase activity"/>
    <property type="evidence" value="ECO:0007669"/>
    <property type="project" value="InterPro"/>
</dbReference>
<dbReference type="PROSITE" id="PS00380">
    <property type="entry name" value="RHODANESE_1"/>
    <property type="match status" value="1"/>
</dbReference>
<evidence type="ECO:0000259" key="11">
    <source>
        <dbReference type="PROSITE" id="PS50206"/>
    </source>
</evidence>
<dbReference type="GO" id="GO:0010971">
    <property type="term" value="P:positive regulation of G2/M transition of mitotic cell cycle"/>
    <property type="evidence" value="ECO:0007669"/>
    <property type="project" value="TreeGrafter"/>
</dbReference>
<evidence type="ECO:0000256" key="7">
    <source>
        <dbReference type="ARBA" id="ARBA00023306"/>
    </source>
</evidence>
<organism evidence="12 13">
    <name type="scientific">Paramicrosporidium saccamoebae</name>
    <dbReference type="NCBI Taxonomy" id="1246581"/>
    <lineage>
        <taxon>Eukaryota</taxon>
        <taxon>Fungi</taxon>
        <taxon>Fungi incertae sedis</taxon>
        <taxon>Cryptomycota</taxon>
        <taxon>Cryptomycota incertae sedis</taxon>
        <taxon>Paramicrosporidium</taxon>
    </lineage>
</organism>
<comment type="function">
    <text evidence="10">Tyrosine protein phosphatase which functions as a dosage-dependent inducer of mitotic progression.</text>
</comment>
<dbReference type="EC" id="3.1.3.48" evidence="2 10"/>
<evidence type="ECO:0000256" key="4">
    <source>
        <dbReference type="ARBA" id="ARBA00022776"/>
    </source>
</evidence>
<dbReference type="SUPFAM" id="SSF52821">
    <property type="entry name" value="Rhodanese/Cell cycle control phosphatase"/>
    <property type="match status" value="1"/>
</dbReference>
<sequence length="429" mass="48490">MDGGSILTSFVESDSEELLHVRWLPLESPSAQLARCTLTNELKVATEIDFENIPRLFNASSSPPRSSVKMSPMVAKSKRSRCIESDLMDAFSIIPSSPSIPLRSYFFYLSPNVYCSEDRLGSKSRKFADNFARPAFAHWNLQSGPAAPGKMRRAVSEFSERTLIAAPSSDFSTLLNGNIGITPVLPCFDSPRDAIKRISPTTMACALNGDFARLYKKMVIVDCRYPYEYHGGHIPGAINVCDLESIDRVLFEEEDLTESHSTVVIFHCEFSSERAPRMALHVRNFDRVLNASNYPHLNYPQMYVLDGGYKNYYLQFPEQCNPPRQYVPMRNVGHRDELRHHQRLKFHDGQINGKHRHKLRSCSLRKSHSIAMPHPVTAISSFLRNRDNVTQVCLQPVDLLSSDIGDICDQGDPTECFLITTEHDGRVSK</sequence>
<dbReference type="Proteomes" id="UP000240830">
    <property type="component" value="Unassembled WGS sequence"/>
</dbReference>
<dbReference type="EMBL" id="MTSL01000073">
    <property type="protein sequence ID" value="PJF19223.1"/>
    <property type="molecule type" value="Genomic_DNA"/>
</dbReference>
<dbReference type="Pfam" id="PF00581">
    <property type="entry name" value="Rhodanese"/>
    <property type="match status" value="1"/>
</dbReference>
<dbReference type="Gene3D" id="3.40.250.10">
    <property type="entry name" value="Rhodanese-like domain"/>
    <property type="match status" value="1"/>
</dbReference>
<evidence type="ECO:0000256" key="6">
    <source>
        <dbReference type="ARBA" id="ARBA00022912"/>
    </source>
</evidence>
<dbReference type="InterPro" id="IPR036873">
    <property type="entry name" value="Rhodanese-like_dom_sf"/>
</dbReference>
<dbReference type="GO" id="GO:0005737">
    <property type="term" value="C:cytoplasm"/>
    <property type="evidence" value="ECO:0007669"/>
    <property type="project" value="TreeGrafter"/>
</dbReference>
<dbReference type="STRING" id="1246581.A0A2H9TN99"/>
<keyword evidence="13" id="KW-1185">Reference proteome</keyword>
<dbReference type="GO" id="GO:0005634">
    <property type="term" value="C:nucleus"/>
    <property type="evidence" value="ECO:0007669"/>
    <property type="project" value="TreeGrafter"/>
</dbReference>
<comment type="caution">
    <text evidence="12">The sequence shown here is derived from an EMBL/GenBank/DDBJ whole genome shotgun (WGS) entry which is preliminary data.</text>
</comment>
<gene>
    <name evidence="12" type="ORF">PSACC_00962</name>
</gene>
<dbReference type="PANTHER" id="PTHR10828">
    <property type="entry name" value="M-PHASE INDUCER PHOSPHATASE DUAL SPECIFICITY PHOSPHATASE CDC25"/>
    <property type="match status" value="1"/>
</dbReference>
<keyword evidence="5 10" id="KW-0378">Hydrolase</keyword>
<dbReference type="GO" id="GO:0051301">
    <property type="term" value="P:cell division"/>
    <property type="evidence" value="ECO:0007669"/>
    <property type="project" value="UniProtKB-UniRule"/>
</dbReference>
<dbReference type="FunFam" id="3.40.250.10:FF:000021">
    <property type="entry name" value="M-phase inducer phosphatase cdc-25.2"/>
    <property type="match status" value="1"/>
</dbReference>
<dbReference type="GO" id="GO:0000086">
    <property type="term" value="P:G2/M transition of mitotic cell cycle"/>
    <property type="evidence" value="ECO:0007669"/>
    <property type="project" value="TreeGrafter"/>
</dbReference>
<evidence type="ECO:0000256" key="1">
    <source>
        <dbReference type="ARBA" id="ARBA00011065"/>
    </source>
</evidence>
<evidence type="ECO:0000256" key="10">
    <source>
        <dbReference type="RuleBase" id="RU368028"/>
    </source>
</evidence>
<evidence type="ECO:0000256" key="3">
    <source>
        <dbReference type="ARBA" id="ARBA00022618"/>
    </source>
</evidence>
<dbReference type="OrthoDB" id="26523at2759"/>
<evidence type="ECO:0000256" key="9">
    <source>
        <dbReference type="ARBA" id="ARBA00067190"/>
    </source>
</evidence>
<evidence type="ECO:0000256" key="5">
    <source>
        <dbReference type="ARBA" id="ARBA00022801"/>
    </source>
</evidence>
<dbReference type="PROSITE" id="PS50206">
    <property type="entry name" value="RHODANESE_3"/>
    <property type="match status" value="1"/>
</dbReference>
<reference evidence="12 13" key="1">
    <citation type="submission" date="2016-10" db="EMBL/GenBank/DDBJ databases">
        <title>The genome of Paramicrosporidium saccamoebae is the missing link in understanding Cryptomycota and Microsporidia evolution.</title>
        <authorList>
            <person name="Quandt C.A."/>
            <person name="Beaudet D."/>
            <person name="Corsaro D."/>
            <person name="Michel R."/>
            <person name="Corradi N."/>
            <person name="James T."/>
        </authorList>
    </citation>
    <scope>NUCLEOTIDE SEQUENCE [LARGE SCALE GENOMIC DNA]</scope>
    <source>
        <strain evidence="12 13">KSL3</strain>
    </source>
</reference>